<evidence type="ECO:0000313" key="1">
    <source>
        <dbReference type="EMBL" id="HIH09018.1"/>
    </source>
</evidence>
<evidence type="ECO:0008006" key="4">
    <source>
        <dbReference type="Google" id="ProtNLM"/>
    </source>
</evidence>
<sequence>MQVFETKLRKVGSSWGALIPKEVVKQEKIGEGEKIQLAVIKKDISLLEKAFGSVKNAKPFRRDHKDRVF</sequence>
<reference evidence="2" key="2">
    <citation type="submission" date="2021-03" db="EMBL/GenBank/DDBJ databases">
        <authorList>
            <person name="Jaffe A."/>
        </authorList>
    </citation>
    <scope>NUCLEOTIDE SEQUENCE</scope>
    <source>
        <strain evidence="2">RIFCSPHIGHO2_01_FULL_GW2011_AR10_43_9</strain>
    </source>
</reference>
<evidence type="ECO:0000313" key="3">
    <source>
        <dbReference type="Proteomes" id="UP000577419"/>
    </source>
</evidence>
<evidence type="ECO:0000313" key="2">
    <source>
        <dbReference type="EMBL" id="MBS3059422.1"/>
    </source>
</evidence>
<dbReference type="InterPro" id="IPR037914">
    <property type="entry name" value="SpoVT-AbrB_sf"/>
</dbReference>
<dbReference type="Proteomes" id="UP000683213">
    <property type="component" value="Unassembled WGS sequence"/>
</dbReference>
<reference evidence="2" key="3">
    <citation type="submission" date="2021-05" db="EMBL/GenBank/DDBJ databases">
        <title>Protein family content uncovers lineage relationships and bacterial pathway maintenance mechanisms in DPANN archaea.</title>
        <authorList>
            <person name="Castelle C.J."/>
            <person name="Meheust R."/>
            <person name="Jaffe A.L."/>
            <person name="Seitz K."/>
            <person name="Gong X."/>
            <person name="Baker B.J."/>
            <person name="Banfield J.F."/>
        </authorList>
    </citation>
    <scope>NUCLEOTIDE SEQUENCE</scope>
    <source>
        <strain evidence="2">RIFCSPHIGHO2_01_FULL_GW2011_AR10_43_9</strain>
    </source>
</reference>
<accession>A0A7J4IU24</accession>
<organism evidence="1 3">
    <name type="scientific">Candidatus Iainarchaeum sp</name>
    <dbReference type="NCBI Taxonomy" id="3101447"/>
    <lineage>
        <taxon>Archaea</taxon>
        <taxon>Candidatus Iainarchaeota</taxon>
        <taxon>Candidatus Iainarchaeia</taxon>
        <taxon>Candidatus Iainarchaeales</taxon>
        <taxon>Candidatus Iainarchaeaceae</taxon>
        <taxon>Candidatus Iainarchaeum</taxon>
    </lineage>
</organism>
<dbReference type="Gene3D" id="2.10.260.10">
    <property type="match status" value="1"/>
</dbReference>
<dbReference type="Proteomes" id="UP000577419">
    <property type="component" value="Unassembled WGS sequence"/>
</dbReference>
<reference evidence="3" key="1">
    <citation type="journal article" date="2020" name="bioRxiv">
        <title>A rank-normalized archaeal taxonomy based on genome phylogeny resolves widespread incomplete and uneven classifications.</title>
        <authorList>
            <person name="Rinke C."/>
            <person name="Chuvochina M."/>
            <person name="Mussig A.J."/>
            <person name="Chaumeil P.-A."/>
            <person name="Waite D.W."/>
            <person name="Whitman W.B."/>
            <person name="Parks D.H."/>
            <person name="Hugenholtz P."/>
        </authorList>
    </citation>
    <scope>NUCLEOTIDE SEQUENCE [LARGE SCALE GENOMIC DNA]</scope>
</reference>
<dbReference type="EMBL" id="DUFG01000035">
    <property type="protein sequence ID" value="HIH09018.1"/>
    <property type="molecule type" value="Genomic_DNA"/>
</dbReference>
<dbReference type="EMBL" id="JAGVWF010000044">
    <property type="protein sequence ID" value="MBS3059422.1"/>
    <property type="molecule type" value="Genomic_DNA"/>
</dbReference>
<dbReference type="SUPFAM" id="SSF89447">
    <property type="entry name" value="AbrB/MazE/MraZ-like"/>
    <property type="match status" value="1"/>
</dbReference>
<dbReference type="AlphaFoldDB" id="A0A7J4IU24"/>
<gene>
    <name evidence="1" type="ORF">HA237_06720</name>
    <name evidence="2" type="ORF">J4224_03285</name>
</gene>
<name>A0A7J4IU24_9ARCH</name>
<protein>
    <recommendedName>
        <fullName evidence="4">AbrB/MazE/SpoVT family DNA-binding domain-containing protein</fullName>
    </recommendedName>
</protein>
<comment type="caution">
    <text evidence="1">The sequence shown here is derived from an EMBL/GenBank/DDBJ whole genome shotgun (WGS) entry which is preliminary data.</text>
</comment>
<proteinExistence type="predicted"/>